<sequence>MKRKAFDDADEPGRGFAVGAAEVCSLARRSSAASVVFF</sequence>
<proteinExistence type="predicted"/>
<comment type="caution">
    <text evidence="1">The sequence shown here is derived from an EMBL/GenBank/DDBJ whole genome shotgun (WGS) entry which is preliminary data.</text>
</comment>
<keyword evidence="2" id="KW-1185">Reference proteome</keyword>
<name>A0ABP2PMU5_9BURK</name>
<organism evidence="1 2">
    <name type="scientific">Paraburkholderia hospita</name>
    <dbReference type="NCBI Taxonomy" id="169430"/>
    <lineage>
        <taxon>Bacteria</taxon>
        <taxon>Pseudomonadati</taxon>
        <taxon>Pseudomonadota</taxon>
        <taxon>Betaproteobacteria</taxon>
        <taxon>Burkholderiales</taxon>
        <taxon>Burkholderiaceae</taxon>
        <taxon>Paraburkholderia</taxon>
    </lineage>
</organism>
<protein>
    <submittedName>
        <fullName evidence="1">Uncharacterized protein</fullName>
    </submittedName>
</protein>
<reference evidence="1 2" key="1">
    <citation type="journal article" date="2012" name="J. Bacteriol.">
        <title>Draft Genome Sequence of the Soil Bacterium Burkholderia terrae Strain BS001, Which Interacts with Fungal Surface Structures.</title>
        <authorList>
            <person name="Nazir R."/>
            <person name="Hansen M.A."/>
            <person name="Sorensen S."/>
            <person name="van Elsas J.D."/>
        </authorList>
    </citation>
    <scope>NUCLEOTIDE SEQUENCE [LARGE SCALE GENOMIC DNA]</scope>
    <source>
        <strain evidence="1 2">BS001</strain>
    </source>
</reference>
<gene>
    <name evidence="1" type="ORF">WQE_21556</name>
</gene>
<dbReference type="EMBL" id="AKAU01000108">
    <property type="protein sequence ID" value="EIM99005.1"/>
    <property type="molecule type" value="Genomic_DNA"/>
</dbReference>
<dbReference type="Proteomes" id="UP000004980">
    <property type="component" value="Unassembled WGS sequence"/>
</dbReference>
<accession>A0ABP2PMU5</accession>
<evidence type="ECO:0000313" key="2">
    <source>
        <dbReference type="Proteomes" id="UP000004980"/>
    </source>
</evidence>
<evidence type="ECO:0000313" key="1">
    <source>
        <dbReference type="EMBL" id="EIM99005.1"/>
    </source>
</evidence>
<dbReference type="SUPFAM" id="SSF58104">
    <property type="entry name" value="Methyl-accepting chemotaxis protein (MCP) signaling domain"/>
    <property type="match status" value="1"/>
</dbReference>